<proteinExistence type="predicted"/>
<feature type="non-terminal residue" evidence="2">
    <location>
        <position position="216"/>
    </location>
</feature>
<dbReference type="AlphaFoldDB" id="A0A0B6Z965"/>
<name>A0A0B6Z965_9EUPU</name>
<evidence type="ECO:0000256" key="1">
    <source>
        <dbReference type="SAM" id="MobiDB-lite"/>
    </source>
</evidence>
<gene>
    <name evidence="2" type="primary">ORF53753</name>
</gene>
<evidence type="ECO:0000313" key="2">
    <source>
        <dbReference type="EMBL" id="CEK65058.1"/>
    </source>
</evidence>
<protein>
    <submittedName>
        <fullName evidence="2">Uncharacterized protein</fullName>
    </submittedName>
</protein>
<feature type="non-terminal residue" evidence="2">
    <location>
        <position position="1"/>
    </location>
</feature>
<organism evidence="2">
    <name type="scientific">Arion vulgaris</name>
    <dbReference type="NCBI Taxonomy" id="1028688"/>
    <lineage>
        <taxon>Eukaryota</taxon>
        <taxon>Metazoa</taxon>
        <taxon>Spiralia</taxon>
        <taxon>Lophotrochozoa</taxon>
        <taxon>Mollusca</taxon>
        <taxon>Gastropoda</taxon>
        <taxon>Heterobranchia</taxon>
        <taxon>Euthyneura</taxon>
        <taxon>Panpulmonata</taxon>
        <taxon>Eupulmonata</taxon>
        <taxon>Stylommatophora</taxon>
        <taxon>Helicina</taxon>
        <taxon>Arionoidea</taxon>
        <taxon>Arionidae</taxon>
        <taxon>Arion</taxon>
    </lineage>
</organism>
<feature type="region of interest" description="Disordered" evidence="1">
    <location>
        <begin position="119"/>
        <end position="208"/>
    </location>
</feature>
<sequence length="216" mass="23964">PAQVVAHSSQPNKLFSCLATHSEHYTSSNNQDKGIHLQEQSVSRNLSYPKPVLKRSHQFEVDPLQDFKCLEQAPTNELNHRKTLSPGSLQKNPFNGCRNETGDQQLATSILSQSGTNYTTNHTTVSSEQSFSFSEGINNDEPSDVPSSMDTYEESISTGQDTQKENINNDMDIPSESQFATYNQRPTSQDTSNPSSLSQQADHMPGDSVVHIQVLY</sequence>
<reference evidence="2" key="1">
    <citation type="submission" date="2014-12" db="EMBL/GenBank/DDBJ databases">
        <title>Insight into the proteome of Arion vulgaris.</title>
        <authorList>
            <person name="Aradska J."/>
            <person name="Bulat T."/>
            <person name="Smidak R."/>
            <person name="Sarate P."/>
            <person name="Gangsoo J."/>
            <person name="Sialana F."/>
            <person name="Bilban M."/>
            <person name="Lubec G."/>
        </authorList>
    </citation>
    <scope>NUCLEOTIDE SEQUENCE</scope>
    <source>
        <tissue evidence="2">Skin</tissue>
    </source>
</reference>
<accession>A0A0B6Z965</accession>
<feature type="compositionally biased region" description="Polar residues" evidence="1">
    <location>
        <begin position="145"/>
        <end position="201"/>
    </location>
</feature>
<dbReference type="EMBL" id="HACG01018193">
    <property type="protein sequence ID" value="CEK65058.1"/>
    <property type="molecule type" value="Transcribed_RNA"/>
</dbReference>
<feature type="compositionally biased region" description="Polar residues" evidence="1">
    <location>
        <begin position="119"/>
        <end position="137"/>
    </location>
</feature>